<feature type="transmembrane region" description="Helical" evidence="1">
    <location>
        <begin position="208"/>
        <end position="235"/>
    </location>
</feature>
<gene>
    <name evidence="2" type="ORF">V5O48_018016</name>
</gene>
<keyword evidence="1" id="KW-0812">Transmembrane</keyword>
<proteinExistence type="predicted"/>
<feature type="transmembrane region" description="Helical" evidence="1">
    <location>
        <begin position="47"/>
        <end position="65"/>
    </location>
</feature>
<dbReference type="Proteomes" id="UP001465976">
    <property type="component" value="Unassembled WGS sequence"/>
</dbReference>
<sequence>MSELSIRLIGASSLAGSVIFQVVGLSSEYVSLHHYLPSPFPYCVHPYFVYGAFILQTVLHIWWLLKPSTKIRLEDSGMDREIDIEGVSEMESIDHQAIPAAELGLLTFVDRGSYLPIYILAQQCVLIWTVAFHYNHYIPALAILACSACVQFYSLFLTHSELLTKGKLTMTVAKLNAAYTVMLISKTWAVMDQDVPSPPTVQLVNHGFVFVLLAVASGPDPTFGLALVYVLAALYHGSYFNMLWHNTFYWTAAVISAITAIDYAIRSARVSEEGQEEEGESDLESTTVLFARNPKETFKIPEYYAGTMELPLPLAMEECNEGFCAEKQGMECSRLPRFMQDAQKKPEPLVSPDYFSYAFL</sequence>
<comment type="caution">
    <text evidence="2">The sequence shown here is derived from an EMBL/GenBank/DDBJ whole genome shotgun (WGS) entry which is preliminary data.</text>
</comment>
<reference evidence="2 3" key="1">
    <citation type="submission" date="2024-02" db="EMBL/GenBank/DDBJ databases">
        <title>A draft genome for the cacao thread blight pathogen Marasmius crinis-equi.</title>
        <authorList>
            <person name="Cohen S.P."/>
            <person name="Baruah I.K."/>
            <person name="Amoako-Attah I."/>
            <person name="Bukari Y."/>
            <person name="Meinhardt L.W."/>
            <person name="Bailey B.A."/>
        </authorList>
    </citation>
    <scope>NUCLEOTIDE SEQUENCE [LARGE SCALE GENOMIC DNA]</scope>
    <source>
        <strain evidence="2 3">GH-76</strain>
    </source>
</reference>
<name>A0ABR3EME6_9AGAR</name>
<keyword evidence="1" id="KW-0472">Membrane</keyword>
<feature type="transmembrane region" description="Helical" evidence="1">
    <location>
        <begin position="137"/>
        <end position="156"/>
    </location>
</feature>
<keyword evidence="1" id="KW-1133">Transmembrane helix</keyword>
<protein>
    <submittedName>
        <fullName evidence="2">Uncharacterized protein</fullName>
    </submittedName>
</protein>
<keyword evidence="3" id="KW-1185">Reference proteome</keyword>
<dbReference type="EMBL" id="JBAHYK010003033">
    <property type="protein sequence ID" value="KAL0564038.1"/>
    <property type="molecule type" value="Genomic_DNA"/>
</dbReference>
<evidence type="ECO:0000313" key="2">
    <source>
        <dbReference type="EMBL" id="KAL0564038.1"/>
    </source>
</evidence>
<feature type="transmembrane region" description="Helical" evidence="1">
    <location>
        <begin position="113"/>
        <end position="131"/>
    </location>
</feature>
<feature type="transmembrane region" description="Helical" evidence="1">
    <location>
        <begin position="168"/>
        <end position="188"/>
    </location>
</feature>
<accession>A0ABR3EME6</accession>
<evidence type="ECO:0000256" key="1">
    <source>
        <dbReference type="SAM" id="Phobius"/>
    </source>
</evidence>
<evidence type="ECO:0000313" key="3">
    <source>
        <dbReference type="Proteomes" id="UP001465976"/>
    </source>
</evidence>
<organism evidence="2 3">
    <name type="scientific">Marasmius crinis-equi</name>
    <dbReference type="NCBI Taxonomy" id="585013"/>
    <lineage>
        <taxon>Eukaryota</taxon>
        <taxon>Fungi</taxon>
        <taxon>Dikarya</taxon>
        <taxon>Basidiomycota</taxon>
        <taxon>Agaricomycotina</taxon>
        <taxon>Agaricomycetes</taxon>
        <taxon>Agaricomycetidae</taxon>
        <taxon>Agaricales</taxon>
        <taxon>Marasmiineae</taxon>
        <taxon>Marasmiaceae</taxon>
        <taxon>Marasmius</taxon>
    </lineage>
</organism>
<feature type="transmembrane region" description="Helical" evidence="1">
    <location>
        <begin position="247"/>
        <end position="265"/>
    </location>
</feature>
<feature type="transmembrane region" description="Helical" evidence="1">
    <location>
        <begin position="7"/>
        <end position="27"/>
    </location>
</feature>